<feature type="transmembrane region" description="Helical" evidence="3">
    <location>
        <begin position="42"/>
        <end position="66"/>
    </location>
</feature>
<keyword evidence="1" id="KW-0732">Signal</keyword>
<keyword evidence="3" id="KW-0812">Transmembrane</keyword>
<evidence type="ECO:0000313" key="5">
    <source>
        <dbReference type="EMBL" id="TDD82666.1"/>
    </source>
</evidence>
<dbReference type="InterPro" id="IPR005084">
    <property type="entry name" value="CBM6"/>
</dbReference>
<accession>A0A4R5BD42</accession>
<protein>
    <submittedName>
        <fullName evidence="5">Carbohydrate-binding protein</fullName>
    </submittedName>
</protein>
<feature type="compositionally biased region" description="Low complexity" evidence="2">
    <location>
        <begin position="16"/>
        <end position="32"/>
    </location>
</feature>
<dbReference type="EMBL" id="SMLA01000062">
    <property type="protein sequence ID" value="TDD82666.1"/>
    <property type="molecule type" value="Genomic_DNA"/>
</dbReference>
<dbReference type="GO" id="GO:0030246">
    <property type="term" value="F:carbohydrate binding"/>
    <property type="evidence" value="ECO:0007669"/>
    <property type="project" value="InterPro"/>
</dbReference>
<dbReference type="Proteomes" id="UP000294723">
    <property type="component" value="Unassembled WGS sequence"/>
</dbReference>
<comment type="caution">
    <text evidence="5">The sequence shown here is derived from an EMBL/GenBank/DDBJ whole genome shotgun (WGS) entry which is preliminary data.</text>
</comment>
<keyword evidence="6" id="KW-1185">Reference proteome</keyword>
<feature type="region of interest" description="Disordered" evidence="2">
    <location>
        <begin position="1"/>
        <end position="37"/>
    </location>
</feature>
<organism evidence="5 6">
    <name type="scientific">Saccharopolyspora karakumensis</name>
    <dbReference type="NCBI Taxonomy" id="2530386"/>
    <lineage>
        <taxon>Bacteria</taxon>
        <taxon>Bacillati</taxon>
        <taxon>Actinomycetota</taxon>
        <taxon>Actinomycetes</taxon>
        <taxon>Pseudonocardiales</taxon>
        <taxon>Pseudonocardiaceae</taxon>
        <taxon>Saccharopolyspora</taxon>
    </lineage>
</organism>
<feature type="domain" description="CBM6" evidence="4">
    <location>
        <begin position="86"/>
        <end position="218"/>
    </location>
</feature>
<dbReference type="PROSITE" id="PS51175">
    <property type="entry name" value="CBM6"/>
    <property type="match status" value="1"/>
</dbReference>
<dbReference type="Pfam" id="PF03422">
    <property type="entry name" value="CBM_6"/>
    <property type="match status" value="1"/>
</dbReference>
<evidence type="ECO:0000259" key="4">
    <source>
        <dbReference type="PROSITE" id="PS51175"/>
    </source>
</evidence>
<dbReference type="SMART" id="SM00606">
    <property type="entry name" value="CBD_IV"/>
    <property type="match status" value="1"/>
</dbReference>
<dbReference type="CDD" id="cd04084">
    <property type="entry name" value="CBM6_xylanase-like"/>
    <property type="match status" value="1"/>
</dbReference>
<dbReference type="Gene3D" id="2.60.120.260">
    <property type="entry name" value="Galactose-binding domain-like"/>
    <property type="match status" value="1"/>
</dbReference>
<evidence type="ECO:0000256" key="1">
    <source>
        <dbReference type="ARBA" id="ARBA00022729"/>
    </source>
</evidence>
<keyword evidence="3" id="KW-1133">Transmembrane helix</keyword>
<dbReference type="AlphaFoldDB" id="A0A4R5BD42"/>
<name>A0A4R5BD42_9PSEU</name>
<gene>
    <name evidence="5" type="ORF">E1202_26975</name>
</gene>
<evidence type="ECO:0000256" key="3">
    <source>
        <dbReference type="SAM" id="Phobius"/>
    </source>
</evidence>
<proteinExistence type="predicted"/>
<keyword evidence="3" id="KW-0472">Membrane</keyword>
<dbReference type="InterPro" id="IPR008979">
    <property type="entry name" value="Galactose-bd-like_sf"/>
</dbReference>
<sequence length="219" mass="22723">MRAAQPNLPAQSGSWHGQSGPSSAHSSPQQPASERRVGRTTIVTGAVTLVLVAGAVVVAGAAVFGYSAGTEGQDGSTVQRSRPTGSAYEVLQAESAGWTGRSFSTSTYQGTAYAGPLMAGHVLRFDQVDFGPLPATAVTARFRTSVPPSANATISVRLGNSHGEKVGQITVADAGNDQMWTTTTVKLERKVSGKQAVYLVISSGVGGEALQLDWVQFHH</sequence>
<evidence type="ECO:0000313" key="6">
    <source>
        <dbReference type="Proteomes" id="UP000294723"/>
    </source>
</evidence>
<evidence type="ECO:0000256" key="2">
    <source>
        <dbReference type="SAM" id="MobiDB-lite"/>
    </source>
</evidence>
<dbReference type="InterPro" id="IPR006584">
    <property type="entry name" value="Cellulose-bd_IV"/>
</dbReference>
<dbReference type="SUPFAM" id="SSF49785">
    <property type="entry name" value="Galactose-binding domain-like"/>
    <property type="match status" value="1"/>
</dbReference>
<reference evidence="5 6" key="1">
    <citation type="submission" date="2019-03" db="EMBL/GenBank/DDBJ databases">
        <title>Draft genome sequences of novel Actinobacteria.</title>
        <authorList>
            <person name="Sahin N."/>
            <person name="Ay H."/>
            <person name="Saygin H."/>
        </authorList>
    </citation>
    <scope>NUCLEOTIDE SEQUENCE [LARGE SCALE GENOMIC DNA]</scope>
    <source>
        <strain evidence="5 6">5K548</strain>
    </source>
</reference>